<dbReference type="OrthoDB" id="406755at2759"/>
<proteinExistence type="predicted"/>
<sequence>MQGTYGWQPACTVAEEQLQNYFARRAHDRISLRRDNGARQRAMRWQPRRQRSFLSSWSSAGPRSSSACKTHKETEDHVAAAARTAGFLMAISESGLVVHIDEIIGAESLSQRYRFLSVVADRMPDLRCIVHDDACHLAQMAALQKGTSALSQRLANLRFVVDEFHSTAHVGQWCKENCLPGLPQNQAVLDNFPTSMAESVNHNFSPFGHTIHHMGPYLAKFFAAEMADIHNIKLLQIARDKAQVAERRGKRRRTEPGAQGLLASTEDELTEQQVRYLMTRAQAVVDQNFSLDDHVPDKIREFITPIQASTCQGAFASLCMVTASMAALTNGAKVQLWSQKASPLVCIMLQVAQAQKGKSRLWAVAEEMLDTCDDILAEHAAQLAEGLNQEAGAARQDEEHERTEVVVKSISLQSFTFTEFFFRCSSEFPQLEWQRGDRKMSGRRYPSRLWFGNGFNLDEAYEFLDGLGLLSSTKGEGGKTASLNASTLNALLQSGRTKRGTRTSTTYCAARAKTVSLSVLGNAHPSKIIALDRQLQGNHTAACKERFLVCLDNAEPRHAPFPAAIPGTPREAWTWLPLTAHQAAVFSWESFLNAPEDSFPLDVGGALPGHFVGPEEGFPVRLPDGVESRIRYIALESPAQGPLRTCTEFRISSRWDMTDPTQHLQVAATRVVRHFLDKPHAVLPLTEEARRLLLGRLACVGAFVKQF</sequence>
<reference evidence="2" key="1">
    <citation type="submission" date="2021-02" db="EMBL/GenBank/DDBJ databases">
        <authorList>
            <person name="Dougan E. K."/>
            <person name="Rhodes N."/>
            <person name="Thang M."/>
            <person name="Chan C."/>
        </authorList>
    </citation>
    <scope>NUCLEOTIDE SEQUENCE</scope>
</reference>
<gene>
    <name evidence="2" type="ORF">SNEC2469_LOCUS26239</name>
</gene>
<name>A0A813A323_9DINO</name>
<accession>A0A813A323</accession>
<dbReference type="Proteomes" id="UP000601435">
    <property type="component" value="Unassembled WGS sequence"/>
</dbReference>
<keyword evidence="3" id="KW-1185">Reference proteome</keyword>
<evidence type="ECO:0000256" key="1">
    <source>
        <dbReference type="SAM" id="MobiDB-lite"/>
    </source>
</evidence>
<protein>
    <submittedName>
        <fullName evidence="2">Uncharacterized protein</fullName>
    </submittedName>
</protein>
<dbReference type="AlphaFoldDB" id="A0A813A323"/>
<organism evidence="2 3">
    <name type="scientific">Symbiodinium necroappetens</name>
    <dbReference type="NCBI Taxonomy" id="1628268"/>
    <lineage>
        <taxon>Eukaryota</taxon>
        <taxon>Sar</taxon>
        <taxon>Alveolata</taxon>
        <taxon>Dinophyceae</taxon>
        <taxon>Suessiales</taxon>
        <taxon>Symbiodiniaceae</taxon>
        <taxon>Symbiodinium</taxon>
    </lineage>
</organism>
<comment type="caution">
    <text evidence="2">The sequence shown here is derived from an EMBL/GenBank/DDBJ whole genome shotgun (WGS) entry which is preliminary data.</text>
</comment>
<dbReference type="EMBL" id="CAJNJA010053029">
    <property type="protein sequence ID" value="CAE7849009.1"/>
    <property type="molecule type" value="Genomic_DNA"/>
</dbReference>
<evidence type="ECO:0000313" key="3">
    <source>
        <dbReference type="Proteomes" id="UP000601435"/>
    </source>
</evidence>
<feature type="region of interest" description="Disordered" evidence="1">
    <location>
        <begin position="245"/>
        <end position="264"/>
    </location>
</feature>
<evidence type="ECO:0000313" key="2">
    <source>
        <dbReference type="EMBL" id="CAE7849009.1"/>
    </source>
</evidence>